<feature type="region of interest" description="Disordered" evidence="1">
    <location>
        <begin position="246"/>
        <end position="266"/>
    </location>
</feature>
<protein>
    <submittedName>
        <fullName evidence="2">Uncharacterized protein</fullName>
    </submittedName>
</protein>
<gene>
    <name evidence="2" type="ORF">CALCODRAFT_509365</name>
</gene>
<organism evidence="2 3">
    <name type="scientific">Calocera cornea HHB12733</name>
    <dbReference type="NCBI Taxonomy" id="1353952"/>
    <lineage>
        <taxon>Eukaryota</taxon>
        <taxon>Fungi</taxon>
        <taxon>Dikarya</taxon>
        <taxon>Basidiomycota</taxon>
        <taxon>Agaricomycotina</taxon>
        <taxon>Dacrymycetes</taxon>
        <taxon>Dacrymycetales</taxon>
        <taxon>Dacrymycetaceae</taxon>
        <taxon>Calocera</taxon>
    </lineage>
</organism>
<sequence>MNSRFNEPIDDQKLWDVIRGIGVTSQWIPCLHSEISTQALRELGRHFLLVTSIGALKTKYPTESLSSILRLESQLYQCNEYSKWAQTSDTLTEHILLSEGDSISTAHLDAYFGALALLSQSAFARALLSRWMTTFLPSEMIFQPVLPQLPDSGHHQPYSGLSTSSTPTPLAFPLDPNASPVDIDDSQRRHPTEVTFHDIQIRPLFYLKQFATHRGLQIREFATSTGPGHNLTWTGYIYLEDDTEPSGHGVGAVSPDGIPWPLSPNS</sequence>
<evidence type="ECO:0000313" key="3">
    <source>
        <dbReference type="Proteomes" id="UP000076842"/>
    </source>
</evidence>
<accession>A0A165FDM4</accession>
<name>A0A165FDM4_9BASI</name>
<dbReference type="AlphaFoldDB" id="A0A165FDM4"/>
<proteinExistence type="predicted"/>
<evidence type="ECO:0000256" key="1">
    <source>
        <dbReference type="SAM" id="MobiDB-lite"/>
    </source>
</evidence>
<dbReference type="EMBL" id="KV423975">
    <property type="protein sequence ID" value="KZT56595.1"/>
    <property type="molecule type" value="Genomic_DNA"/>
</dbReference>
<keyword evidence="3" id="KW-1185">Reference proteome</keyword>
<reference evidence="2 3" key="1">
    <citation type="journal article" date="2016" name="Mol. Biol. Evol.">
        <title>Comparative Genomics of Early-Diverging Mushroom-Forming Fungi Provides Insights into the Origins of Lignocellulose Decay Capabilities.</title>
        <authorList>
            <person name="Nagy L.G."/>
            <person name="Riley R."/>
            <person name="Tritt A."/>
            <person name="Adam C."/>
            <person name="Daum C."/>
            <person name="Floudas D."/>
            <person name="Sun H."/>
            <person name="Yadav J.S."/>
            <person name="Pangilinan J."/>
            <person name="Larsson K.H."/>
            <person name="Matsuura K."/>
            <person name="Barry K."/>
            <person name="Labutti K."/>
            <person name="Kuo R."/>
            <person name="Ohm R.A."/>
            <person name="Bhattacharya S.S."/>
            <person name="Shirouzu T."/>
            <person name="Yoshinaga Y."/>
            <person name="Martin F.M."/>
            <person name="Grigoriev I.V."/>
            <person name="Hibbett D.S."/>
        </authorList>
    </citation>
    <scope>NUCLEOTIDE SEQUENCE [LARGE SCALE GENOMIC DNA]</scope>
    <source>
        <strain evidence="2 3">HHB12733</strain>
    </source>
</reference>
<dbReference type="Proteomes" id="UP000076842">
    <property type="component" value="Unassembled WGS sequence"/>
</dbReference>
<evidence type="ECO:0000313" key="2">
    <source>
        <dbReference type="EMBL" id="KZT56595.1"/>
    </source>
</evidence>
<dbReference type="InParanoid" id="A0A165FDM4"/>